<dbReference type="RefSeq" id="XP_033424663.1">
    <property type="nucleotide sequence ID" value="XM_033571348.1"/>
</dbReference>
<dbReference type="InterPro" id="IPR029063">
    <property type="entry name" value="SAM-dependent_MTases_sf"/>
</dbReference>
<dbReference type="Proteomes" id="UP000324241">
    <property type="component" value="Unassembled WGS sequence"/>
</dbReference>
<dbReference type="SUPFAM" id="SSF53335">
    <property type="entry name" value="S-adenosyl-L-methionine-dependent methyltransferases"/>
    <property type="match status" value="1"/>
</dbReference>
<reference evidence="2 3" key="1">
    <citation type="submission" date="2019-03" db="EMBL/GenBank/DDBJ databases">
        <title>The genome sequence of a newly discovered highly antifungal drug resistant Aspergillus species, Aspergillus tanneri NIH 1004.</title>
        <authorList>
            <person name="Mounaud S."/>
            <person name="Singh I."/>
            <person name="Joardar V."/>
            <person name="Pakala S."/>
            <person name="Pakala S."/>
            <person name="Venepally P."/>
            <person name="Hoover J."/>
            <person name="Nierman W."/>
            <person name="Chung J."/>
            <person name="Losada L."/>
        </authorList>
    </citation>
    <scope>NUCLEOTIDE SEQUENCE [LARGE SCALE GENOMIC DNA]</scope>
    <source>
        <strain evidence="2 3">NIH1004</strain>
    </source>
</reference>
<dbReference type="AlphaFoldDB" id="A0A4S3JMW5"/>
<dbReference type="OrthoDB" id="184880at2759"/>
<name>A0A4S3JMW5_9EURO</name>
<dbReference type="VEuPathDB" id="FungiDB:EYZ11_003679"/>
<accession>A0A4S3JMW5</accession>
<evidence type="ECO:0000313" key="3">
    <source>
        <dbReference type="Proteomes" id="UP000308092"/>
    </source>
</evidence>
<gene>
    <name evidence="1" type="ORF">ATNIH1004_006721</name>
    <name evidence="2" type="ORF">EYZ11_003679</name>
</gene>
<proteinExistence type="predicted"/>
<keyword evidence="3" id="KW-1185">Reference proteome</keyword>
<sequence>MEEFVRHTKDRDDNMSEKARLIDQHDVFIDAMGDKAIFAPVDLTRPGLLILDSGTADGRWPLHIRSMSPVPHSYVGTDIDQSLYPDPAPEGMQFRNQSICEPFPSEWQGSFDLVHQRLVMAAAPPETVLSVVERLAGPLKPGGWLQLVEVDTDTVAENGPELKRFLSYAQQMSAVGGMGPNLAKELAATMRKAGLQNVAQQSIDVMYGFRNKDEVLKQKSINSLCNAVPPLMQGVRMMLPDKYSHKEAMTFQTSLRNELEEFGGCTKLLVVWGQKV</sequence>
<evidence type="ECO:0000313" key="4">
    <source>
        <dbReference type="Proteomes" id="UP000324241"/>
    </source>
</evidence>
<protein>
    <recommendedName>
        <fullName evidence="5">Methyltransferase domain-containing protein</fullName>
    </recommendedName>
</protein>
<dbReference type="Gene3D" id="3.40.50.150">
    <property type="entry name" value="Vaccinia Virus protein VP39"/>
    <property type="match status" value="1"/>
</dbReference>
<dbReference type="GeneID" id="54329423"/>
<reference evidence="1 4" key="2">
    <citation type="submission" date="2019-08" db="EMBL/GenBank/DDBJ databases">
        <title>The genome sequence of a newly discovered highly antifungal drug resistant Aspergillus species, Aspergillus tanneri NIH 1004.</title>
        <authorList>
            <person name="Mounaud S."/>
            <person name="Singh I."/>
            <person name="Joardar V."/>
            <person name="Pakala S."/>
            <person name="Pakala S."/>
            <person name="Venepally P."/>
            <person name="Chung J.K."/>
            <person name="Losada L."/>
            <person name="Nierman W.C."/>
        </authorList>
    </citation>
    <scope>NUCLEOTIDE SEQUENCE [LARGE SCALE GENOMIC DNA]</scope>
    <source>
        <strain evidence="1 4">NIH1004</strain>
    </source>
</reference>
<dbReference type="EMBL" id="QUQM01000007">
    <property type="protein sequence ID" value="KAA8645302.1"/>
    <property type="molecule type" value="Genomic_DNA"/>
</dbReference>
<comment type="caution">
    <text evidence="2">The sequence shown here is derived from an EMBL/GenBank/DDBJ whole genome shotgun (WGS) entry which is preliminary data.</text>
</comment>
<evidence type="ECO:0000313" key="2">
    <source>
        <dbReference type="EMBL" id="THC96855.1"/>
    </source>
</evidence>
<organism evidence="2 3">
    <name type="scientific">Aspergillus tanneri</name>
    <dbReference type="NCBI Taxonomy" id="1220188"/>
    <lineage>
        <taxon>Eukaryota</taxon>
        <taxon>Fungi</taxon>
        <taxon>Dikarya</taxon>
        <taxon>Ascomycota</taxon>
        <taxon>Pezizomycotina</taxon>
        <taxon>Eurotiomycetes</taxon>
        <taxon>Eurotiomycetidae</taxon>
        <taxon>Eurotiales</taxon>
        <taxon>Aspergillaceae</taxon>
        <taxon>Aspergillus</taxon>
        <taxon>Aspergillus subgen. Circumdati</taxon>
    </lineage>
</organism>
<dbReference type="Proteomes" id="UP000308092">
    <property type="component" value="Unassembled WGS sequence"/>
</dbReference>
<dbReference type="STRING" id="1220188.A0A4S3JMW5"/>
<evidence type="ECO:0008006" key="5">
    <source>
        <dbReference type="Google" id="ProtNLM"/>
    </source>
</evidence>
<dbReference type="Pfam" id="PF13489">
    <property type="entry name" value="Methyltransf_23"/>
    <property type="match status" value="1"/>
</dbReference>
<dbReference type="EMBL" id="SOSA01000096">
    <property type="protein sequence ID" value="THC96855.1"/>
    <property type="molecule type" value="Genomic_DNA"/>
</dbReference>
<evidence type="ECO:0000313" key="1">
    <source>
        <dbReference type="EMBL" id="KAA8645302.1"/>
    </source>
</evidence>